<dbReference type="InterPro" id="IPR036135">
    <property type="entry name" value="MoeA_linker/N_sf"/>
</dbReference>
<dbReference type="GO" id="GO:0006777">
    <property type="term" value="P:Mo-molybdopterin cofactor biosynthetic process"/>
    <property type="evidence" value="ECO:0007669"/>
    <property type="project" value="UniProtKB-UniRule"/>
</dbReference>
<protein>
    <recommendedName>
        <fullName evidence="4">Molybdopterin molybdenumtransferase</fullName>
        <ecNumber evidence="4">2.10.1.1</ecNumber>
    </recommendedName>
</protein>
<comment type="catalytic activity">
    <reaction evidence="3">
        <text>adenylyl-molybdopterin + molybdate = Mo-molybdopterin + AMP + H(+)</text>
        <dbReference type="Rhea" id="RHEA:35047"/>
        <dbReference type="ChEBI" id="CHEBI:15378"/>
        <dbReference type="ChEBI" id="CHEBI:36264"/>
        <dbReference type="ChEBI" id="CHEBI:62727"/>
        <dbReference type="ChEBI" id="CHEBI:71302"/>
        <dbReference type="ChEBI" id="CHEBI:456215"/>
        <dbReference type="EC" id="2.10.1.1"/>
    </reaction>
</comment>
<sequence>MVHHALMIPTQRLPASLTPLDVALATLLNNLEPVAPRELWTAEALGCVASEMPPLQAVPPCDVAAADGWALRARDLVGASSYSPLPLALSPTWVEAGDAMPEGCDCVVDASCIDQTGPIAEALVEAIPGQGVRRIGGDIAEGRSVVPSGQRIGRVDLLSARVAGLKSIRVRHPRLRLVDIPANSSLSHTALLICELAGAAGASPAWAEASGRDAASIAKVIEPGDCDLLVTIGGSGVGYTDAAIAALVQCGADIAHGIALQPGRTAAVGRIGKIPVVALPGAPDQALAAWWTLVLPVLDRLSGLLQRQSFTLPLSRKIASSVGLAEIVLLKESAGAWTPLAVGELSLDLVARADAWLVVPGASEGFAAGTPVNAYLLRDLI</sequence>
<accession>A0A1M6PQC0</accession>
<dbReference type="PANTHER" id="PTHR10192:SF5">
    <property type="entry name" value="GEPHYRIN"/>
    <property type="match status" value="1"/>
</dbReference>
<dbReference type="SUPFAM" id="SSF63867">
    <property type="entry name" value="MoeA C-terminal domain-like"/>
    <property type="match status" value="1"/>
</dbReference>
<dbReference type="Gene3D" id="3.90.105.10">
    <property type="entry name" value="Molybdopterin biosynthesis moea protein, domain 2"/>
    <property type="match status" value="1"/>
</dbReference>
<evidence type="ECO:0000259" key="5">
    <source>
        <dbReference type="SMART" id="SM00852"/>
    </source>
</evidence>
<comment type="similarity">
    <text evidence="2 4">Belongs to the MoeA family.</text>
</comment>
<dbReference type="Gene3D" id="2.40.340.10">
    <property type="entry name" value="MoeA, C-terminal, domain IV"/>
    <property type="match status" value="1"/>
</dbReference>
<dbReference type="EMBL" id="LT670844">
    <property type="protein sequence ID" value="SHK10170.1"/>
    <property type="molecule type" value="Genomic_DNA"/>
</dbReference>
<keyword evidence="4" id="KW-0501">Molybdenum cofactor biosynthesis</keyword>
<evidence type="ECO:0000313" key="7">
    <source>
        <dbReference type="Proteomes" id="UP000189935"/>
    </source>
</evidence>
<proteinExistence type="inferred from homology"/>
<dbReference type="SMART" id="SM00852">
    <property type="entry name" value="MoCF_biosynth"/>
    <property type="match status" value="1"/>
</dbReference>
<dbReference type="GO" id="GO:0046872">
    <property type="term" value="F:metal ion binding"/>
    <property type="evidence" value="ECO:0007669"/>
    <property type="project" value="UniProtKB-UniRule"/>
</dbReference>
<dbReference type="SUPFAM" id="SSF53218">
    <property type="entry name" value="Molybdenum cofactor biosynthesis proteins"/>
    <property type="match status" value="1"/>
</dbReference>
<feature type="domain" description="MoaB/Mog" evidence="5">
    <location>
        <begin position="144"/>
        <end position="300"/>
    </location>
</feature>
<evidence type="ECO:0000256" key="3">
    <source>
        <dbReference type="ARBA" id="ARBA00047317"/>
    </source>
</evidence>
<dbReference type="InterPro" id="IPR036688">
    <property type="entry name" value="MoeA_C_domain_IV_sf"/>
</dbReference>
<reference evidence="6 7" key="1">
    <citation type="submission" date="2016-11" db="EMBL/GenBank/DDBJ databases">
        <authorList>
            <person name="Jaros S."/>
            <person name="Januszkiewicz K."/>
            <person name="Wedrychowicz H."/>
        </authorList>
    </citation>
    <scope>NUCLEOTIDE SEQUENCE [LARGE SCALE GENOMIC DNA]</scope>
    <source>
        <strain evidence="6 7">GAS499</strain>
    </source>
</reference>
<dbReference type="Pfam" id="PF03453">
    <property type="entry name" value="MoeA_N"/>
    <property type="match status" value="1"/>
</dbReference>
<comment type="pathway">
    <text evidence="4">Cofactor biosynthesis; molybdopterin biosynthesis.</text>
</comment>
<keyword evidence="4" id="KW-0808">Transferase</keyword>
<dbReference type="SUPFAM" id="SSF63882">
    <property type="entry name" value="MoeA N-terminal region -like"/>
    <property type="match status" value="1"/>
</dbReference>
<keyword evidence="4" id="KW-0479">Metal-binding</keyword>
<dbReference type="InterPro" id="IPR036425">
    <property type="entry name" value="MoaB/Mog-like_dom_sf"/>
</dbReference>
<evidence type="ECO:0000256" key="4">
    <source>
        <dbReference type="RuleBase" id="RU365090"/>
    </source>
</evidence>
<dbReference type="Pfam" id="PF00994">
    <property type="entry name" value="MoCF_biosynth"/>
    <property type="match status" value="1"/>
</dbReference>
<gene>
    <name evidence="6" type="ORF">SAMN05444159_2413</name>
</gene>
<dbReference type="GO" id="GO:0005829">
    <property type="term" value="C:cytosol"/>
    <property type="evidence" value="ECO:0007669"/>
    <property type="project" value="TreeGrafter"/>
</dbReference>
<dbReference type="UniPathway" id="UPA00344"/>
<evidence type="ECO:0000256" key="2">
    <source>
        <dbReference type="ARBA" id="ARBA00010763"/>
    </source>
</evidence>
<dbReference type="InterPro" id="IPR005110">
    <property type="entry name" value="MoeA_linker/N"/>
</dbReference>
<dbReference type="AlphaFoldDB" id="A0A1M6PQC0"/>
<dbReference type="Proteomes" id="UP000189935">
    <property type="component" value="Chromosome I"/>
</dbReference>
<name>A0A1M6PQC0_9BRAD</name>
<keyword evidence="4" id="KW-0500">Molybdenum</keyword>
<keyword evidence="4" id="KW-0460">Magnesium</keyword>
<evidence type="ECO:0000313" key="6">
    <source>
        <dbReference type="EMBL" id="SHK10170.1"/>
    </source>
</evidence>
<dbReference type="InterPro" id="IPR038987">
    <property type="entry name" value="MoeA-like"/>
</dbReference>
<evidence type="ECO:0000256" key="1">
    <source>
        <dbReference type="ARBA" id="ARBA00002901"/>
    </source>
</evidence>
<dbReference type="InterPro" id="IPR001453">
    <property type="entry name" value="MoaB/Mog_dom"/>
</dbReference>
<dbReference type="PANTHER" id="PTHR10192">
    <property type="entry name" value="MOLYBDOPTERIN BIOSYNTHESIS PROTEIN"/>
    <property type="match status" value="1"/>
</dbReference>
<dbReference type="Gene3D" id="2.170.190.11">
    <property type="entry name" value="Molybdopterin biosynthesis moea protein, domain 3"/>
    <property type="match status" value="1"/>
</dbReference>
<comment type="cofactor">
    <cofactor evidence="4">
        <name>Mg(2+)</name>
        <dbReference type="ChEBI" id="CHEBI:18420"/>
    </cofactor>
</comment>
<comment type="function">
    <text evidence="1 4">Catalyzes the insertion of molybdate into adenylated molybdopterin with the concomitant release of AMP.</text>
</comment>
<organism evidence="6 7">
    <name type="scientific">Bradyrhizobium lablabi</name>
    <dbReference type="NCBI Taxonomy" id="722472"/>
    <lineage>
        <taxon>Bacteria</taxon>
        <taxon>Pseudomonadati</taxon>
        <taxon>Pseudomonadota</taxon>
        <taxon>Alphaproteobacteria</taxon>
        <taxon>Hyphomicrobiales</taxon>
        <taxon>Nitrobacteraceae</taxon>
        <taxon>Bradyrhizobium</taxon>
    </lineage>
</organism>
<dbReference type="Gene3D" id="3.40.980.10">
    <property type="entry name" value="MoaB/Mog-like domain"/>
    <property type="match status" value="1"/>
</dbReference>
<dbReference type="GO" id="GO:0061599">
    <property type="term" value="F:molybdopterin molybdotransferase activity"/>
    <property type="evidence" value="ECO:0007669"/>
    <property type="project" value="UniProtKB-UniRule"/>
</dbReference>
<dbReference type="EC" id="2.10.1.1" evidence="4"/>